<feature type="transmembrane region" description="Helical" evidence="6">
    <location>
        <begin position="142"/>
        <end position="166"/>
    </location>
</feature>
<evidence type="ECO:0000313" key="8">
    <source>
        <dbReference type="EMBL" id="MFB9754649.1"/>
    </source>
</evidence>
<name>A0ABV5W252_9BACL</name>
<dbReference type="PANTHER" id="PTHR34820:SF4">
    <property type="entry name" value="INNER MEMBRANE PROTEIN YEBZ"/>
    <property type="match status" value="1"/>
</dbReference>
<accession>A0ABV5W252</accession>
<evidence type="ECO:0000256" key="4">
    <source>
        <dbReference type="ARBA" id="ARBA00022989"/>
    </source>
</evidence>
<comment type="subcellular location">
    <subcellularLocation>
        <location evidence="1">Cell membrane</location>
        <topology evidence="1">Multi-pass membrane protein</topology>
    </subcellularLocation>
</comment>
<evidence type="ECO:0000256" key="3">
    <source>
        <dbReference type="ARBA" id="ARBA00022692"/>
    </source>
</evidence>
<feature type="transmembrane region" description="Helical" evidence="6">
    <location>
        <begin position="307"/>
        <end position="329"/>
    </location>
</feature>
<organism evidence="8 9">
    <name type="scientific">Paenibacillus hodogayensis</name>
    <dbReference type="NCBI Taxonomy" id="279208"/>
    <lineage>
        <taxon>Bacteria</taxon>
        <taxon>Bacillati</taxon>
        <taxon>Bacillota</taxon>
        <taxon>Bacilli</taxon>
        <taxon>Bacillales</taxon>
        <taxon>Paenibacillaceae</taxon>
        <taxon>Paenibacillus</taxon>
    </lineage>
</organism>
<evidence type="ECO:0000256" key="2">
    <source>
        <dbReference type="ARBA" id="ARBA00022475"/>
    </source>
</evidence>
<dbReference type="Proteomes" id="UP001589619">
    <property type="component" value="Unassembled WGS sequence"/>
</dbReference>
<evidence type="ECO:0000256" key="5">
    <source>
        <dbReference type="ARBA" id="ARBA00023136"/>
    </source>
</evidence>
<evidence type="ECO:0000256" key="6">
    <source>
        <dbReference type="SAM" id="Phobius"/>
    </source>
</evidence>
<dbReference type="PANTHER" id="PTHR34820">
    <property type="entry name" value="INNER MEMBRANE PROTEIN YEBZ"/>
    <property type="match status" value="1"/>
</dbReference>
<feature type="transmembrane region" description="Helical" evidence="6">
    <location>
        <begin position="341"/>
        <end position="360"/>
    </location>
</feature>
<evidence type="ECO:0000259" key="7">
    <source>
        <dbReference type="Pfam" id="PF05425"/>
    </source>
</evidence>
<reference evidence="8 9" key="1">
    <citation type="submission" date="2024-09" db="EMBL/GenBank/DDBJ databases">
        <authorList>
            <person name="Sun Q."/>
            <person name="Mori K."/>
        </authorList>
    </citation>
    <scope>NUCLEOTIDE SEQUENCE [LARGE SCALE GENOMIC DNA]</scope>
    <source>
        <strain evidence="8 9">JCM 12520</strain>
    </source>
</reference>
<comment type="caution">
    <text evidence="8">The sequence shown here is derived from an EMBL/GenBank/DDBJ whole genome shotgun (WGS) entry which is preliminary data.</text>
</comment>
<proteinExistence type="predicted"/>
<feature type="transmembrane region" description="Helical" evidence="6">
    <location>
        <begin position="86"/>
        <end position="103"/>
    </location>
</feature>
<dbReference type="RefSeq" id="WP_344909318.1">
    <property type="nucleotide sequence ID" value="NZ_BAAAYO010000008.1"/>
</dbReference>
<evidence type="ECO:0000256" key="1">
    <source>
        <dbReference type="ARBA" id="ARBA00004651"/>
    </source>
</evidence>
<dbReference type="EMBL" id="JBHMAG010000016">
    <property type="protein sequence ID" value="MFB9754649.1"/>
    <property type="molecule type" value="Genomic_DNA"/>
</dbReference>
<feature type="domain" description="Copper resistance protein D" evidence="7">
    <location>
        <begin position="174"/>
        <end position="270"/>
    </location>
</feature>
<keyword evidence="9" id="KW-1185">Reference proteome</keyword>
<feature type="transmembrane region" description="Helical" evidence="6">
    <location>
        <begin position="213"/>
        <end position="233"/>
    </location>
</feature>
<dbReference type="InterPro" id="IPR032694">
    <property type="entry name" value="CopC/D"/>
</dbReference>
<sequence length="361" mass="39526">MYAYFSETLLYLCFAFVCGALLLNAVPAANKPDIRLPGLLLFNAVIGIALLSLVPVIKNTIFLTQFAGPFWDIIDDVLLDLEFGKAWLWMFGLCTIFLALTAYRDPAKHPAVNAVAGLLALGLLFAYGWASHAAGLSESWGFLAQTIHIAAASVWIGILLIAGWFARPSDNWLRFLRWFHPLAIGSVLLIVAAGLVLMAYIVPSYPNSWIVSYGQALLIKHLLLAAALVFGLLNGFLLKSKLRRQPGFDPRPWFRAESVVLTLVFAATAFMGMQRPPHDDPENPEPLVSSELFRLLHKGESGESLRAVFGFSPAAAAFGLIALVFLFLMLLCWKRNAPWKAASLGVGFAAAGFLSAMLFLR</sequence>
<feature type="transmembrane region" description="Helical" evidence="6">
    <location>
        <begin position="38"/>
        <end position="57"/>
    </location>
</feature>
<keyword evidence="4 6" id="KW-1133">Transmembrane helix</keyword>
<keyword evidence="3 6" id="KW-0812">Transmembrane</keyword>
<keyword evidence="5 6" id="KW-0472">Membrane</keyword>
<dbReference type="InterPro" id="IPR008457">
    <property type="entry name" value="Cu-R_CopD_dom"/>
</dbReference>
<gene>
    <name evidence="8" type="ORF">ACFFNY_24025</name>
</gene>
<keyword evidence="2" id="KW-1003">Cell membrane</keyword>
<feature type="transmembrane region" description="Helical" evidence="6">
    <location>
        <begin position="178"/>
        <end position="201"/>
    </location>
</feature>
<feature type="transmembrane region" description="Helical" evidence="6">
    <location>
        <begin position="254"/>
        <end position="273"/>
    </location>
</feature>
<feature type="transmembrane region" description="Helical" evidence="6">
    <location>
        <begin position="6"/>
        <end position="26"/>
    </location>
</feature>
<feature type="transmembrane region" description="Helical" evidence="6">
    <location>
        <begin position="110"/>
        <end position="130"/>
    </location>
</feature>
<protein>
    <submittedName>
        <fullName evidence="8">Copper resistance D family protein</fullName>
    </submittedName>
</protein>
<evidence type="ECO:0000313" key="9">
    <source>
        <dbReference type="Proteomes" id="UP001589619"/>
    </source>
</evidence>
<dbReference type="Pfam" id="PF05425">
    <property type="entry name" value="CopD"/>
    <property type="match status" value="1"/>
</dbReference>